<name>A0A9P6AP46_9AGAM</name>
<protein>
    <submittedName>
        <fullName evidence="2">Uncharacterized protein</fullName>
    </submittedName>
</protein>
<feature type="region of interest" description="Disordered" evidence="1">
    <location>
        <begin position="1"/>
        <end position="25"/>
    </location>
</feature>
<dbReference type="Proteomes" id="UP000886523">
    <property type="component" value="Unassembled WGS sequence"/>
</dbReference>
<accession>A0A9P6AP46</accession>
<feature type="compositionally biased region" description="Basic and acidic residues" evidence="1">
    <location>
        <begin position="1"/>
        <end position="11"/>
    </location>
</feature>
<dbReference type="EMBL" id="MU129038">
    <property type="protein sequence ID" value="KAF9509313.1"/>
    <property type="molecule type" value="Genomic_DNA"/>
</dbReference>
<comment type="caution">
    <text evidence="2">The sequence shown here is derived from an EMBL/GenBank/DDBJ whole genome shotgun (WGS) entry which is preliminary data.</text>
</comment>
<evidence type="ECO:0000256" key="1">
    <source>
        <dbReference type="SAM" id="MobiDB-lite"/>
    </source>
</evidence>
<organism evidence="2 3">
    <name type="scientific">Hydnum rufescens UP504</name>
    <dbReference type="NCBI Taxonomy" id="1448309"/>
    <lineage>
        <taxon>Eukaryota</taxon>
        <taxon>Fungi</taxon>
        <taxon>Dikarya</taxon>
        <taxon>Basidiomycota</taxon>
        <taxon>Agaricomycotina</taxon>
        <taxon>Agaricomycetes</taxon>
        <taxon>Cantharellales</taxon>
        <taxon>Hydnaceae</taxon>
        <taxon>Hydnum</taxon>
    </lineage>
</organism>
<keyword evidence="3" id="KW-1185">Reference proteome</keyword>
<reference evidence="2" key="1">
    <citation type="journal article" date="2020" name="Nat. Commun.">
        <title>Large-scale genome sequencing of mycorrhizal fungi provides insights into the early evolution of symbiotic traits.</title>
        <authorList>
            <person name="Miyauchi S."/>
            <person name="Kiss E."/>
            <person name="Kuo A."/>
            <person name="Drula E."/>
            <person name="Kohler A."/>
            <person name="Sanchez-Garcia M."/>
            <person name="Morin E."/>
            <person name="Andreopoulos B."/>
            <person name="Barry K.W."/>
            <person name="Bonito G."/>
            <person name="Buee M."/>
            <person name="Carver A."/>
            <person name="Chen C."/>
            <person name="Cichocki N."/>
            <person name="Clum A."/>
            <person name="Culley D."/>
            <person name="Crous P.W."/>
            <person name="Fauchery L."/>
            <person name="Girlanda M."/>
            <person name="Hayes R.D."/>
            <person name="Keri Z."/>
            <person name="LaButti K."/>
            <person name="Lipzen A."/>
            <person name="Lombard V."/>
            <person name="Magnuson J."/>
            <person name="Maillard F."/>
            <person name="Murat C."/>
            <person name="Nolan M."/>
            <person name="Ohm R.A."/>
            <person name="Pangilinan J."/>
            <person name="Pereira M.F."/>
            <person name="Perotto S."/>
            <person name="Peter M."/>
            <person name="Pfister S."/>
            <person name="Riley R."/>
            <person name="Sitrit Y."/>
            <person name="Stielow J.B."/>
            <person name="Szollosi G."/>
            <person name="Zifcakova L."/>
            <person name="Stursova M."/>
            <person name="Spatafora J.W."/>
            <person name="Tedersoo L."/>
            <person name="Vaario L.M."/>
            <person name="Yamada A."/>
            <person name="Yan M."/>
            <person name="Wang P."/>
            <person name="Xu J."/>
            <person name="Bruns T."/>
            <person name="Baldrian P."/>
            <person name="Vilgalys R."/>
            <person name="Dunand C."/>
            <person name="Henrissat B."/>
            <person name="Grigoriev I.V."/>
            <person name="Hibbett D."/>
            <person name="Nagy L.G."/>
            <person name="Martin F.M."/>
        </authorList>
    </citation>
    <scope>NUCLEOTIDE SEQUENCE</scope>
    <source>
        <strain evidence="2">UP504</strain>
    </source>
</reference>
<dbReference type="AlphaFoldDB" id="A0A9P6AP46"/>
<proteinExistence type="predicted"/>
<evidence type="ECO:0000313" key="2">
    <source>
        <dbReference type="EMBL" id="KAF9509313.1"/>
    </source>
</evidence>
<sequence>MPAKPEAETRHTKNTPQTKPRALNKPRTRFSGCVAILGYLHCAIPHLMRFETNMNVRSCPDPGSARHRTKYGTTHPLQWVCGNTWCLLPPWPSPQTPATDATLGKAPGPLQKIMPETGWAAV</sequence>
<gene>
    <name evidence="2" type="ORF">BS47DRAFT_1365357</name>
</gene>
<evidence type="ECO:0000313" key="3">
    <source>
        <dbReference type="Proteomes" id="UP000886523"/>
    </source>
</evidence>